<proteinExistence type="predicted"/>
<dbReference type="RefSeq" id="XP_031919135.1">
    <property type="nucleotide sequence ID" value="XM_032062268.1"/>
</dbReference>
<dbReference type="PANTHER" id="PTHR43283">
    <property type="entry name" value="BETA-LACTAMASE-RELATED"/>
    <property type="match status" value="1"/>
</dbReference>
<dbReference type="Gene3D" id="3.40.710.10">
    <property type="entry name" value="DD-peptidase/beta-lactamase superfamily"/>
    <property type="match status" value="1"/>
</dbReference>
<dbReference type="Pfam" id="PF00144">
    <property type="entry name" value="Beta-lactamase"/>
    <property type="match status" value="1"/>
</dbReference>
<evidence type="ECO:0000313" key="3">
    <source>
        <dbReference type="Proteomes" id="UP000325672"/>
    </source>
</evidence>
<dbReference type="InterPro" id="IPR001466">
    <property type="entry name" value="Beta-lactam-related"/>
</dbReference>
<name>A0A5N6T9T9_ASPPS</name>
<dbReference type="InterPro" id="IPR050789">
    <property type="entry name" value="Diverse_Enzym_Activities"/>
</dbReference>
<dbReference type="Proteomes" id="UP000325672">
    <property type="component" value="Unassembled WGS sequence"/>
</dbReference>
<dbReference type="AlphaFoldDB" id="A0A5N6T9T9"/>
<evidence type="ECO:0000313" key="2">
    <source>
        <dbReference type="EMBL" id="KAE8143072.1"/>
    </source>
</evidence>
<dbReference type="InterPro" id="IPR012338">
    <property type="entry name" value="Beta-lactam/transpept-like"/>
</dbReference>
<evidence type="ECO:0000259" key="1">
    <source>
        <dbReference type="Pfam" id="PF00144"/>
    </source>
</evidence>
<protein>
    <submittedName>
        <fullName evidence="2">Beta-lactamase/transpeptidase-like protein</fullName>
    </submittedName>
</protein>
<gene>
    <name evidence="2" type="ORF">BDV38DRAFT_293516</name>
</gene>
<organism evidence="2 3">
    <name type="scientific">Aspergillus pseudotamarii</name>
    <dbReference type="NCBI Taxonomy" id="132259"/>
    <lineage>
        <taxon>Eukaryota</taxon>
        <taxon>Fungi</taxon>
        <taxon>Dikarya</taxon>
        <taxon>Ascomycota</taxon>
        <taxon>Pezizomycotina</taxon>
        <taxon>Eurotiomycetes</taxon>
        <taxon>Eurotiomycetidae</taxon>
        <taxon>Eurotiales</taxon>
        <taxon>Aspergillaceae</taxon>
        <taxon>Aspergillus</taxon>
        <taxon>Aspergillus subgen. Circumdati</taxon>
    </lineage>
</organism>
<dbReference type="GeneID" id="43646478"/>
<reference evidence="2 3" key="1">
    <citation type="submission" date="2019-04" db="EMBL/GenBank/DDBJ databases">
        <title>Friends and foes A comparative genomics study of 23 Aspergillus species from section Flavi.</title>
        <authorList>
            <consortium name="DOE Joint Genome Institute"/>
            <person name="Kjaerbolling I."/>
            <person name="Vesth T."/>
            <person name="Frisvad J.C."/>
            <person name="Nybo J.L."/>
            <person name="Theobald S."/>
            <person name="Kildgaard S."/>
            <person name="Isbrandt T."/>
            <person name="Kuo A."/>
            <person name="Sato A."/>
            <person name="Lyhne E.K."/>
            <person name="Kogle M.E."/>
            <person name="Wiebenga A."/>
            <person name="Kun R.S."/>
            <person name="Lubbers R.J."/>
            <person name="Makela M.R."/>
            <person name="Barry K."/>
            <person name="Chovatia M."/>
            <person name="Clum A."/>
            <person name="Daum C."/>
            <person name="Haridas S."/>
            <person name="He G."/>
            <person name="LaButti K."/>
            <person name="Lipzen A."/>
            <person name="Mondo S."/>
            <person name="Riley R."/>
            <person name="Salamov A."/>
            <person name="Simmons B.A."/>
            <person name="Magnuson J.K."/>
            <person name="Henrissat B."/>
            <person name="Mortensen U.H."/>
            <person name="Larsen T.O."/>
            <person name="Devries R.P."/>
            <person name="Grigoriev I.V."/>
            <person name="Machida M."/>
            <person name="Baker S.E."/>
            <person name="Andersen M.R."/>
        </authorList>
    </citation>
    <scope>NUCLEOTIDE SEQUENCE [LARGE SCALE GENOMIC DNA]</scope>
    <source>
        <strain evidence="2 3">CBS 117625</strain>
    </source>
</reference>
<dbReference type="OrthoDB" id="428260at2759"/>
<keyword evidence="3" id="KW-1185">Reference proteome</keyword>
<accession>A0A5N6T9T9</accession>
<sequence>MSEVNPTNIEALKRRMQSVCSDPDKGLPGVSVAVVGRDGKQLFSHAAGKRGHGSSEPMSVDSVFWIASCTKMITGIACMQLVEQGRLSLDDADQIHRICPEFDNLQVLQEDGALVEKNKGITLRMLLTHTSGFGYTFFNEKLRDYGRPVGYDEFSGYAEDFNQPLVHQPGEAWEYGVGIDWAGVVLERVTGQSLNDYFHQHIFEPLGLKHISMIPTEEMKATLAYMHQRAADGKISVRDHLLRRALTVKSESDTKSYFNSGGAGCFSTAQDYSQILAVLLNNGTSPTTGKQLLKKETVDEMFRNQIENLPPLAEKYFSDAKADMVQSGIGLHPTVEGDRQGWGLTFLLSGGSTGRSIGTAQWSGIANLRWWCDREKGVAGFICSQVLPFGDEQLFQLSQDVETEVYKGLGLSF</sequence>
<dbReference type="PANTHER" id="PTHR43283:SF3">
    <property type="entry name" value="BETA-LACTAMASE FAMILY PROTEIN (AFU_ORTHOLOGUE AFUA_5G07500)"/>
    <property type="match status" value="1"/>
</dbReference>
<feature type="domain" description="Beta-lactamase-related" evidence="1">
    <location>
        <begin position="24"/>
        <end position="388"/>
    </location>
</feature>
<dbReference type="EMBL" id="ML743553">
    <property type="protein sequence ID" value="KAE8143072.1"/>
    <property type="molecule type" value="Genomic_DNA"/>
</dbReference>
<dbReference type="SUPFAM" id="SSF56601">
    <property type="entry name" value="beta-lactamase/transpeptidase-like"/>
    <property type="match status" value="1"/>
</dbReference>